<dbReference type="AlphaFoldDB" id="A0A0G2FEZ5"/>
<reference evidence="1 2" key="1">
    <citation type="submission" date="2015-05" db="EMBL/GenBank/DDBJ databases">
        <title>Distinctive expansion of gene families associated with plant cell wall degradation and secondary metabolism in the genomes of grapevine trunk pathogens.</title>
        <authorList>
            <person name="Lawrence D.P."/>
            <person name="Travadon R."/>
            <person name="Rolshausen P.E."/>
            <person name="Baumgartner K."/>
        </authorList>
    </citation>
    <scope>NUCLEOTIDE SEQUENCE [LARGE SCALE GENOMIC DNA]</scope>
    <source>
        <strain evidence="1">DA912</strain>
    </source>
</reference>
<accession>A0A0G2FEZ5</accession>
<name>A0A0G2FEZ5_9PEZI</name>
<proteinExistence type="predicted"/>
<comment type="caution">
    <text evidence="1">The sequence shown here is derived from an EMBL/GenBank/DDBJ whole genome shotgun (WGS) entry which is preliminary data.</text>
</comment>
<protein>
    <submittedName>
        <fullName evidence="1">Uncharacterized protein</fullName>
    </submittedName>
</protein>
<dbReference type="EMBL" id="LCUC01000291">
    <property type="protein sequence ID" value="KKY32711.1"/>
    <property type="molecule type" value="Genomic_DNA"/>
</dbReference>
<evidence type="ECO:0000313" key="2">
    <source>
        <dbReference type="Proteomes" id="UP000034680"/>
    </source>
</evidence>
<dbReference type="Proteomes" id="UP000034680">
    <property type="component" value="Unassembled WGS sequence"/>
</dbReference>
<sequence length="122" mass="12996">MYTTKVNQSIEIVKMMISGLQSDMVVKKESPSASQTVARTSTLNVIGHEPMMFTGLKSTSDITRIHTATRLIKFLRVVDLIVVGRTGKKFGLRRAVCGAVSALLQAGCAASTASVPVPTATD</sequence>
<reference evidence="1 2" key="2">
    <citation type="submission" date="2015-05" db="EMBL/GenBank/DDBJ databases">
        <authorList>
            <person name="Morales-Cruz A."/>
            <person name="Amrine K.C."/>
            <person name="Cantu D."/>
        </authorList>
    </citation>
    <scope>NUCLEOTIDE SEQUENCE [LARGE SCALE GENOMIC DNA]</scope>
    <source>
        <strain evidence="1">DA912</strain>
    </source>
</reference>
<organism evidence="1 2">
    <name type="scientific">Diaporthe ampelina</name>
    <dbReference type="NCBI Taxonomy" id="1214573"/>
    <lineage>
        <taxon>Eukaryota</taxon>
        <taxon>Fungi</taxon>
        <taxon>Dikarya</taxon>
        <taxon>Ascomycota</taxon>
        <taxon>Pezizomycotina</taxon>
        <taxon>Sordariomycetes</taxon>
        <taxon>Sordariomycetidae</taxon>
        <taxon>Diaporthales</taxon>
        <taxon>Diaporthaceae</taxon>
        <taxon>Diaporthe</taxon>
    </lineage>
</organism>
<evidence type="ECO:0000313" key="1">
    <source>
        <dbReference type="EMBL" id="KKY32711.1"/>
    </source>
</evidence>
<dbReference type="OrthoDB" id="5209965at2759"/>
<keyword evidence="2" id="KW-1185">Reference proteome</keyword>
<gene>
    <name evidence="1" type="ORF">UCDDA912_g07337</name>
</gene>